<evidence type="ECO:0000256" key="3">
    <source>
        <dbReference type="ARBA" id="ARBA00012618"/>
    </source>
</evidence>
<dbReference type="Proteomes" id="UP000282433">
    <property type="component" value="Chromosome"/>
</dbReference>
<reference evidence="7 8" key="1">
    <citation type="submission" date="2018-12" db="EMBL/GenBank/DDBJ databases">
        <authorList>
            <consortium name="Pathogen Informatics"/>
        </authorList>
    </citation>
    <scope>NUCLEOTIDE SEQUENCE [LARGE SCALE GENOMIC DNA]</scope>
    <source>
        <strain evidence="7 8">NCTC13635</strain>
    </source>
</reference>
<keyword evidence="5 7" id="KW-0808">Transferase</keyword>
<dbReference type="Pfam" id="PF02548">
    <property type="entry name" value="Pantoate_transf"/>
    <property type="match status" value="1"/>
</dbReference>
<dbReference type="EC" id="2.1.2.11" evidence="3"/>
<evidence type="ECO:0000256" key="5">
    <source>
        <dbReference type="ARBA" id="ARBA00022679"/>
    </source>
</evidence>
<evidence type="ECO:0000256" key="1">
    <source>
        <dbReference type="ARBA" id="ARBA00008676"/>
    </source>
</evidence>
<dbReference type="InterPro" id="IPR040442">
    <property type="entry name" value="Pyrv_kinase-like_dom_sf"/>
</dbReference>
<dbReference type="GO" id="GO:0003864">
    <property type="term" value="F:3-methyl-2-oxobutanoate hydroxymethyltransferase activity"/>
    <property type="evidence" value="ECO:0007669"/>
    <property type="project" value="UniProtKB-EC"/>
</dbReference>
<gene>
    <name evidence="7" type="primary">panB_1</name>
    <name evidence="7" type="ORF">NCTC13635_05166</name>
</gene>
<dbReference type="PANTHER" id="PTHR20881">
    <property type="entry name" value="3-METHYL-2-OXOBUTANOATE HYDROXYMETHYLTRANSFERASE"/>
    <property type="match status" value="1"/>
</dbReference>
<dbReference type="GO" id="GO:0008168">
    <property type="term" value="F:methyltransferase activity"/>
    <property type="evidence" value="ECO:0007669"/>
    <property type="project" value="UniProtKB-KW"/>
</dbReference>
<evidence type="ECO:0000313" key="8">
    <source>
        <dbReference type="Proteomes" id="UP000282433"/>
    </source>
</evidence>
<dbReference type="GO" id="GO:0005737">
    <property type="term" value="C:cytoplasm"/>
    <property type="evidence" value="ECO:0007669"/>
    <property type="project" value="TreeGrafter"/>
</dbReference>
<keyword evidence="6" id="KW-0479">Metal-binding</keyword>
<keyword evidence="4" id="KW-0566">Pantothenate biosynthesis</keyword>
<dbReference type="EMBL" id="LR134162">
    <property type="protein sequence ID" value="VEB05352.1"/>
    <property type="molecule type" value="Genomic_DNA"/>
</dbReference>
<dbReference type="GO" id="GO:0015940">
    <property type="term" value="P:pantothenate biosynthetic process"/>
    <property type="evidence" value="ECO:0007669"/>
    <property type="project" value="UniProtKB-KW"/>
</dbReference>
<comment type="subunit">
    <text evidence="2">Homodecamer; pentamer of dimers.</text>
</comment>
<dbReference type="PANTHER" id="PTHR20881:SF0">
    <property type="entry name" value="3-METHYL-2-OXOBUTANOATE HYDROXYMETHYLTRANSFERASE"/>
    <property type="match status" value="1"/>
</dbReference>
<dbReference type="GO" id="GO:0000287">
    <property type="term" value="F:magnesium ion binding"/>
    <property type="evidence" value="ECO:0007669"/>
    <property type="project" value="TreeGrafter"/>
</dbReference>
<evidence type="ECO:0000313" key="7">
    <source>
        <dbReference type="EMBL" id="VEB05352.1"/>
    </source>
</evidence>
<accession>A0A447RZY1</accession>
<evidence type="ECO:0000256" key="4">
    <source>
        <dbReference type="ARBA" id="ARBA00022655"/>
    </source>
</evidence>
<keyword evidence="7" id="KW-0489">Methyltransferase</keyword>
<dbReference type="SUPFAM" id="SSF51621">
    <property type="entry name" value="Phosphoenolpyruvate/pyruvate domain"/>
    <property type="match status" value="1"/>
</dbReference>
<dbReference type="InterPro" id="IPR003700">
    <property type="entry name" value="Pantoate_hydroxy_MeTrfase"/>
</dbReference>
<dbReference type="AlphaFoldDB" id="A0A447RZY1"/>
<organism evidence="7 8">
    <name type="scientific">Klebsiella pneumoniae</name>
    <dbReference type="NCBI Taxonomy" id="573"/>
    <lineage>
        <taxon>Bacteria</taxon>
        <taxon>Pseudomonadati</taxon>
        <taxon>Pseudomonadota</taxon>
        <taxon>Gammaproteobacteria</taxon>
        <taxon>Enterobacterales</taxon>
        <taxon>Enterobacteriaceae</taxon>
        <taxon>Klebsiella/Raoultella group</taxon>
        <taxon>Klebsiella</taxon>
        <taxon>Klebsiella pneumoniae complex</taxon>
    </lineage>
</organism>
<evidence type="ECO:0000256" key="2">
    <source>
        <dbReference type="ARBA" id="ARBA00011424"/>
    </source>
</evidence>
<dbReference type="InterPro" id="IPR015813">
    <property type="entry name" value="Pyrv/PenolPyrv_kinase-like_dom"/>
</dbReference>
<dbReference type="GO" id="GO:0032259">
    <property type="term" value="P:methylation"/>
    <property type="evidence" value="ECO:0007669"/>
    <property type="project" value="UniProtKB-KW"/>
</dbReference>
<evidence type="ECO:0000256" key="6">
    <source>
        <dbReference type="ARBA" id="ARBA00022723"/>
    </source>
</evidence>
<dbReference type="Gene3D" id="3.20.20.60">
    <property type="entry name" value="Phosphoenolpyruvate-binding domains"/>
    <property type="match status" value="1"/>
</dbReference>
<sequence>MNVFGGYKVQGRGDAAQTLFEDALALEAAGAQLLVLECVPVELAKRITDALTIPVIGIGAGNVTDGQILVMHDAFGITGGHIPKFAKNFLAEAGDIRAAVRQYIAEVESGVYPGEEHSFH</sequence>
<protein>
    <recommendedName>
        <fullName evidence="3">3-methyl-2-oxobutanoate hydroxymethyltransferase</fullName>
        <ecNumber evidence="3">2.1.2.11</ecNumber>
    </recommendedName>
</protein>
<proteinExistence type="inferred from homology"/>
<comment type="similarity">
    <text evidence="1">Belongs to the PanB family.</text>
</comment>
<name>A0A447RZY1_KLEPN</name>